<reference evidence="2" key="1">
    <citation type="journal article" date="2024" name="Proc. Natl. Acad. Sci. U.S.A.">
        <title>Extraordinary preservation of gene collinearity over three hundred million years revealed in homosporous lycophytes.</title>
        <authorList>
            <person name="Li C."/>
            <person name="Wickell D."/>
            <person name="Kuo L.Y."/>
            <person name="Chen X."/>
            <person name="Nie B."/>
            <person name="Liao X."/>
            <person name="Peng D."/>
            <person name="Ji J."/>
            <person name="Jenkins J."/>
            <person name="Williams M."/>
            <person name="Shu S."/>
            <person name="Plott C."/>
            <person name="Barry K."/>
            <person name="Rajasekar S."/>
            <person name="Grimwood J."/>
            <person name="Han X."/>
            <person name="Sun S."/>
            <person name="Hou Z."/>
            <person name="He W."/>
            <person name="Dai G."/>
            <person name="Sun C."/>
            <person name="Schmutz J."/>
            <person name="Leebens-Mack J.H."/>
            <person name="Li F.W."/>
            <person name="Wang L."/>
        </authorList>
    </citation>
    <scope>NUCLEOTIDE SEQUENCE [LARGE SCALE GENOMIC DNA]</scope>
    <source>
        <strain evidence="2">cv. PW_Plant_1</strain>
    </source>
</reference>
<sequence length="314" mass="35592">MRGAGGGTQRTLEKLEKSVQAGNYYEAQQMYKTVYARYMASQNYSAVLDLLQSGACIQLKHGQVTCGVELGLLLIEALHGARMSYEKDSLDQIKAIYKEFPRVQVHQVVELSEIQKTSEEYVAAKTRVEGCSAFLKAAIKWSADSGGSKKGVSELHDMLADYIWTQSPLLDLGKSSYHFVRGSRPDLFASAILKFMSQCPSDQRDLVLARAIFQYLSLGNLRDANKIMDEVKHGMSSQDFEDLPLVRCLKFLLLTLERDALPLFRMLRENYKMSIERDPSLDELLDDIAEKFYGVRRKSGFQNMFGDIMKMFIN</sequence>
<evidence type="ECO:0000313" key="2">
    <source>
        <dbReference type="Proteomes" id="UP001162992"/>
    </source>
</evidence>
<proteinExistence type="predicted"/>
<dbReference type="EMBL" id="CM055096">
    <property type="protein sequence ID" value="KAJ7555702.1"/>
    <property type="molecule type" value="Genomic_DNA"/>
</dbReference>
<name>A0ACC2DN55_DIPCM</name>
<protein>
    <submittedName>
        <fullName evidence="1">Uncharacterized protein</fullName>
    </submittedName>
</protein>
<organism evidence="1 2">
    <name type="scientific">Diphasiastrum complanatum</name>
    <name type="common">Issler's clubmoss</name>
    <name type="synonym">Lycopodium complanatum</name>
    <dbReference type="NCBI Taxonomy" id="34168"/>
    <lineage>
        <taxon>Eukaryota</taxon>
        <taxon>Viridiplantae</taxon>
        <taxon>Streptophyta</taxon>
        <taxon>Embryophyta</taxon>
        <taxon>Tracheophyta</taxon>
        <taxon>Lycopodiopsida</taxon>
        <taxon>Lycopodiales</taxon>
        <taxon>Lycopodiaceae</taxon>
        <taxon>Lycopodioideae</taxon>
        <taxon>Diphasiastrum</taxon>
    </lineage>
</organism>
<evidence type="ECO:0000313" key="1">
    <source>
        <dbReference type="EMBL" id="KAJ7555702.1"/>
    </source>
</evidence>
<accession>A0ACC2DN55</accession>
<gene>
    <name evidence="1" type="ORF">O6H91_05G051300</name>
</gene>
<dbReference type="Proteomes" id="UP001162992">
    <property type="component" value="Chromosome 5"/>
</dbReference>
<keyword evidence="2" id="KW-1185">Reference proteome</keyword>
<comment type="caution">
    <text evidence="1">The sequence shown here is derived from an EMBL/GenBank/DDBJ whole genome shotgun (WGS) entry which is preliminary data.</text>
</comment>